<keyword evidence="3" id="KW-0812">Transmembrane</keyword>
<evidence type="ECO:0000313" key="6">
    <source>
        <dbReference type="Proteomes" id="UP000053617"/>
    </source>
</evidence>
<dbReference type="VEuPathDB" id="FungiDB:Z518_01211"/>
<dbReference type="Gene3D" id="3.40.50.300">
    <property type="entry name" value="P-loop containing nucleotide triphosphate hydrolases"/>
    <property type="match status" value="1"/>
</dbReference>
<dbReference type="GeneID" id="25289282"/>
<accession>A0A0D2JKY9</accession>
<evidence type="ECO:0000256" key="2">
    <source>
        <dbReference type="SAM" id="MobiDB-lite"/>
    </source>
</evidence>
<gene>
    <name evidence="5" type="ORF">Z518_01211</name>
</gene>
<dbReference type="GO" id="GO:0005525">
    <property type="term" value="F:GTP binding"/>
    <property type="evidence" value="ECO:0007669"/>
    <property type="project" value="InterPro"/>
</dbReference>
<keyword evidence="3" id="KW-1133">Transmembrane helix</keyword>
<dbReference type="CDD" id="cd00882">
    <property type="entry name" value="Ras_like_GTPase"/>
    <property type="match status" value="1"/>
</dbReference>
<evidence type="ECO:0000256" key="1">
    <source>
        <dbReference type="SAM" id="Coils"/>
    </source>
</evidence>
<feature type="region of interest" description="Disordered" evidence="2">
    <location>
        <begin position="341"/>
        <end position="365"/>
    </location>
</feature>
<organism evidence="5 6">
    <name type="scientific">Rhinocladiella mackenziei CBS 650.93</name>
    <dbReference type="NCBI Taxonomy" id="1442369"/>
    <lineage>
        <taxon>Eukaryota</taxon>
        <taxon>Fungi</taxon>
        <taxon>Dikarya</taxon>
        <taxon>Ascomycota</taxon>
        <taxon>Pezizomycotina</taxon>
        <taxon>Eurotiomycetes</taxon>
        <taxon>Chaetothyriomycetidae</taxon>
        <taxon>Chaetothyriales</taxon>
        <taxon>Herpotrichiellaceae</taxon>
        <taxon>Rhinocladiella</taxon>
    </lineage>
</organism>
<dbReference type="HOGENOM" id="CLU_018003_1_3_1"/>
<dbReference type="Proteomes" id="UP000053617">
    <property type="component" value="Unassembled WGS sequence"/>
</dbReference>
<dbReference type="InterPro" id="IPR006073">
    <property type="entry name" value="GTP-bd"/>
</dbReference>
<dbReference type="STRING" id="1442369.A0A0D2JKY9"/>
<name>A0A0D2JKY9_9EURO</name>
<dbReference type="RefSeq" id="XP_013277266.1">
    <property type="nucleotide sequence ID" value="XM_013421812.1"/>
</dbReference>
<keyword evidence="3" id="KW-0472">Membrane</keyword>
<dbReference type="EMBL" id="KN847475">
    <property type="protein sequence ID" value="KIX10130.1"/>
    <property type="molecule type" value="Genomic_DNA"/>
</dbReference>
<feature type="transmembrane region" description="Helical" evidence="3">
    <location>
        <begin position="392"/>
        <end position="415"/>
    </location>
</feature>
<feature type="compositionally biased region" description="Low complexity" evidence="2">
    <location>
        <begin position="353"/>
        <end position="365"/>
    </location>
</feature>
<dbReference type="SUPFAM" id="SSF52540">
    <property type="entry name" value="P-loop containing nucleoside triphosphate hydrolases"/>
    <property type="match status" value="1"/>
</dbReference>
<protein>
    <recommendedName>
        <fullName evidence="4">G domain-containing protein</fullName>
    </recommendedName>
</protein>
<proteinExistence type="predicted"/>
<dbReference type="OrthoDB" id="8954335at2759"/>
<evidence type="ECO:0000256" key="3">
    <source>
        <dbReference type="SAM" id="Phobius"/>
    </source>
</evidence>
<keyword evidence="1" id="KW-0175">Coiled coil</keyword>
<evidence type="ECO:0000313" key="5">
    <source>
        <dbReference type="EMBL" id="KIX10130.1"/>
    </source>
</evidence>
<dbReference type="Pfam" id="PF01926">
    <property type="entry name" value="MMR_HSR1"/>
    <property type="match status" value="1"/>
</dbReference>
<sequence length="420" mass="46613">MDASQGLTSSEQVLSPEDVFIAVMGLTGVGKSTFVTLCTQKEIPIGHHLESCTSSVSIFSFQHKSQTVHLIDTPGFNDTTRSESEVLQEVAYWLSAAYGKTGTKRESRFLLNGIIYLHSIADVRWSASTRRSLNMLQTICGPENYDAIVLTTTFWDQVDKTTGNAREAQLLKDMNKWGQLVHGSPKSSVRRHDQGYKSAISIVDRIMERNVKYDLLIQKELAKPGATLYDTTAGREAQMLWEKDLERFQEELNKAKEAFDASQRRSDTAFTNEIQSLKSSITERKSALNDLLLPKAELESRWVSRNTREVEMLERKINECHHTIENLLKRASTPVDGGLSLFPLRTGDESAPSSSSLSTTSSSVESLLLTQERRRQKDLMAQKMAKLTARSLYAGAAGALFGGVSAGVSLLPYLASCSVM</sequence>
<dbReference type="AlphaFoldDB" id="A0A0D2JKY9"/>
<feature type="coiled-coil region" evidence="1">
    <location>
        <begin position="238"/>
        <end position="265"/>
    </location>
</feature>
<dbReference type="InterPro" id="IPR027417">
    <property type="entry name" value="P-loop_NTPase"/>
</dbReference>
<evidence type="ECO:0000259" key="4">
    <source>
        <dbReference type="Pfam" id="PF01926"/>
    </source>
</evidence>
<keyword evidence="6" id="KW-1185">Reference proteome</keyword>
<feature type="domain" description="G" evidence="4">
    <location>
        <begin position="21"/>
        <end position="82"/>
    </location>
</feature>
<reference evidence="5 6" key="1">
    <citation type="submission" date="2015-01" db="EMBL/GenBank/DDBJ databases">
        <title>The Genome Sequence of Rhinocladiella mackenzie CBS 650.93.</title>
        <authorList>
            <consortium name="The Broad Institute Genomics Platform"/>
            <person name="Cuomo C."/>
            <person name="de Hoog S."/>
            <person name="Gorbushina A."/>
            <person name="Stielow B."/>
            <person name="Teixiera M."/>
            <person name="Abouelleil A."/>
            <person name="Chapman S.B."/>
            <person name="Priest M."/>
            <person name="Young S.K."/>
            <person name="Wortman J."/>
            <person name="Nusbaum C."/>
            <person name="Birren B."/>
        </authorList>
    </citation>
    <scope>NUCLEOTIDE SEQUENCE [LARGE SCALE GENOMIC DNA]</scope>
    <source>
        <strain evidence="5 6">CBS 650.93</strain>
    </source>
</reference>